<gene>
    <name evidence="2" type="ORF">CAL24_08810</name>
</gene>
<dbReference type="InterPro" id="IPR029045">
    <property type="entry name" value="ClpP/crotonase-like_dom_sf"/>
</dbReference>
<dbReference type="Pfam" id="PF00378">
    <property type="entry name" value="ECH_1"/>
    <property type="match status" value="1"/>
</dbReference>
<dbReference type="NCBIfam" id="NF004857">
    <property type="entry name" value="PRK06210.1"/>
    <property type="match status" value="1"/>
</dbReference>
<dbReference type="AlphaFoldDB" id="A0A261W334"/>
<dbReference type="EMBL" id="NEVT01000003">
    <property type="protein sequence ID" value="OZI79993.1"/>
    <property type="molecule type" value="Genomic_DNA"/>
</dbReference>
<evidence type="ECO:0000313" key="2">
    <source>
        <dbReference type="EMBL" id="OZI79993.1"/>
    </source>
</evidence>
<evidence type="ECO:0000256" key="1">
    <source>
        <dbReference type="ARBA" id="ARBA00005254"/>
    </source>
</evidence>
<evidence type="ECO:0000313" key="3">
    <source>
        <dbReference type="Proteomes" id="UP000215633"/>
    </source>
</evidence>
<dbReference type="CDD" id="cd06558">
    <property type="entry name" value="crotonase-like"/>
    <property type="match status" value="1"/>
</dbReference>
<dbReference type="Gene3D" id="3.90.226.10">
    <property type="entry name" value="2-enoyl-CoA Hydratase, Chain A, domain 1"/>
    <property type="match status" value="1"/>
</dbReference>
<keyword evidence="3" id="KW-1185">Reference proteome</keyword>
<dbReference type="PANTHER" id="PTHR43802:SF1">
    <property type="entry name" value="IP11341P-RELATED"/>
    <property type="match status" value="1"/>
</dbReference>
<dbReference type="SUPFAM" id="SSF52096">
    <property type="entry name" value="ClpP/crotonase"/>
    <property type="match status" value="1"/>
</dbReference>
<dbReference type="InterPro" id="IPR001753">
    <property type="entry name" value="Enoyl-CoA_hydra/iso"/>
</dbReference>
<dbReference type="PANTHER" id="PTHR43802">
    <property type="entry name" value="ENOYL-COA HYDRATASE"/>
    <property type="match status" value="1"/>
</dbReference>
<protein>
    <submittedName>
        <fullName evidence="2">Enoyl-CoA hydratase</fullName>
    </submittedName>
</protein>
<sequence>MEYTELLYQRSDWIAIITLNRPRHMNALTRRLELELRDAIDRADDDPQVRAIMLTGAGKAFCAGMDMGELATLPPDDILDLSRMRPFDMNRRADYQTRYSYFPACSKPIIAAINGAAAGLGLVMALYSDFRYASDNAVFTTAFARRGLVAEHGIAWILSRVIGHARAADLLLSSRRVEAGEALQMGLVHRVLQQDMLHEQALALATALATEVSPRSLRIMKRQIWEAPFQDLAEAVRLANCEMVESLRSADFKEGIAHFVERRQPAFTGR</sequence>
<comment type="caution">
    <text evidence="2">The sequence shown here is derived from an EMBL/GenBank/DDBJ whole genome shotgun (WGS) entry which is preliminary data.</text>
</comment>
<dbReference type="Proteomes" id="UP000215633">
    <property type="component" value="Unassembled WGS sequence"/>
</dbReference>
<accession>A0A261W334</accession>
<reference evidence="3" key="1">
    <citation type="submission" date="2017-05" db="EMBL/GenBank/DDBJ databases">
        <title>Complete and WGS of Bordetella genogroups.</title>
        <authorList>
            <person name="Spilker T."/>
            <person name="Lipuma J."/>
        </authorList>
    </citation>
    <scope>NUCLEOTIDE SEQUENCE [LARGE SCALE GENOMIC DNA]</scope>
    <source>
        <strain evidence="3">AU8256</strain>
    </source>
</reference>
<name>A0A261W334_9BORD</name>
<comment type="similarity">
    <text evidence="1">Belongs to the enoyl-CoA hydratase/isomerase family.</text>
</comment>
<dbReference type="RefSeq" id="WP_094806432.1">
    <property type="nucleotide sequence ID" value="NZ_NEVT01000003.1"/>
</dbReference>
<proteinExistence type="inferred from homology"/>
<dbReference type="GO" id="GO:0003824">
    <property type="term" value="F:catalytic activity"/>
    <property type="evidence" value="ECO:0007669"/>
    <property type="project" value="UniProtKB-ARBA"/>
</dbReference>
<organism evidence="2 3">
    <name type="scientific">Bordetella genomosp. 2</name>
    <dbReference type="NCBI Taxonomy" id="1983456"/>
    <lineage>
        <taxon>Bacteria</taxon>
        <taxon>Pseudomonadati</taxon>
        <taxon>Pseudomonadota</taxon>
        <taxon>Betaproteobacteria</taxon>
        <taxon>Burkholderiales</taxon>
        <taxon>Alcaligenaceae</taxon>
        <taxon>Bordetella</taxon>
    </lineage>
</organism>